<evidence type="ECO:0000259" key="12">
    <source>
        <dbReference type="PROSITE" id="PS51746"/>
    </source>
</evidence>
<evidence type="ECO:0000256" key="10">
    <source>
        <dbReference type="ARBA" id="ARBA00047761"/>
    </source>
</evidence>
<name>A0A9Q0CRV6_9POAL</name>
<dbReference type="Pfam" id="PF00481">
    <property type="entry name" value="PP2C"/>
    <property type="match status" value="1"/>
</dbReference>
<evidence type="ECO:0000256" key="4">
    <source>
        <dbReference type="ARBA" id="ARBA00013081"/>
    </source>
</evidence>
<dbReference type="SUPFAM" id="SSF81606">
    <property type="entry name" value="PP2C-like"/>
    <property type="match status" value="1"/>
</dbReference>
<comment type="catalytic activity">
    <reaction evidence="10">
        <text>O-phospho-L-seryl-[protein] + H2O = L-seryl-[protein] + phosphate</text>
        <dbReference type="Rhea" id="RHEA:20629"/>
        <dbReference type="Rhea" id="RHEA-COMP:9863"/>
        <dbReference type="Rhea" id="RHEA-COMP:11604"/>
        <dbReference type="ChEBI" id="CHEBI:15377"/>
        <dbReference type="ChEBI" id="CHEBI:29999"/>
        <dbReference type="ChEBI" id="CHEBI:43474"/>
        <dbReference type="ChEBI" id="CHEBI:83421"/>
        <dbReference type="EC" id="3.1.3.16"/>
    </reaction>
</comment>
<dbReference type="InterPro" id="IPR001932">
    <property type="entry name" value="PPM-type_phosphatase-like_dom"/>
</dbReference>
<dbReference type="InterPro" id="IPR036457">
    <property type="entry name" value="PPM-type-like_dom_sf"/>
</dbReference>
<gene>
    <name evidence="13" type="ORF">LUZ63_007529</name>
</gene>
<comment type="catalytic activity">
    <reaction evidence="11">
        <text>O-phospho-L-threonyl-[protein] + H2O = L-threonyl-[protein] + phosphate</text>
        <dbReference type="Rhea" id="RHEA:47004"/>
        <dbReference type="Rhea" id="RHEA-COMP:11060"/>
        <dbReference type="Rhea" id="RHEA-COMP:11605"/>
        <dbReference type="ChEBI" id="CHEBI:15377"/>
        <dbReference type="ChEBI" id="CHEBI:30013"/>
        <dbReference type="ChEBI" id="CHEBI:43474"/>
        <dbReference type="ChEBI" id="CHEBI:61977"/>
        <dbReference type="EC" id="3.1.3.16"/>
    </reaction>
</comment>
<dbReference type="EC" id="3.1.3.16" evidence="4"/>
<evidence type="ECO:0000256" key="5">
    <source>
        <dbReference type="ARBA" id="ARBA00022723"/>
    </source>
</evidence>
<dbReference type="EMBL" id="JAMQYH010000002">
    <property type="protein sequence ID" value="KAJ1699017.1"/>
    <property type="molecule type" value="Genomic_DNA"/>
</dbReference>
<protein>
    <recommendedName>
        <fullName evidence="4">protein-serine/threonine phosphatase</fullName>
        <ecNumber evidence="4">3.1.3.16</ecNumber>
    </recommendedName>
</protein>
<evidence type="ECO:0000256" key="3">
    <source>
        <dbReference type="ARBA" id="ARBA00006702"/>
    </source>
</evidence>
<evidence type="ECO:0000256" key="2">
    <source>
        <dbReference type="ARBA" id="ARBA00001946"/>
    </source>
</evidence>
<evidence type="ECO:0000256" key="8">
    <source>
        <dbReference type="ARBA" id="ARBA00022912"/>
    </source>
</evidence>
<keyword evidence="8" id="KW-0904">Protein phosphatase</keyword>
<dbReference type="CDD" id="cd00143">
    <property type="entry name" value="PP2Cc"/>
    <property type="match status" value="1"/>
</dbReference>
<evidence type="ECO:0000256" key="6">
    <source>
        <dbReference type="ARBA" id="ARBA00022801"/>
    </source>
</evidence>
<dbReference type="PANTHER" id="PTHR47992">
    <property type="entry name" value="PROTEIN PHOSPHATASE"/>
    <property type="match status" value="1"/>
</dbReference>
<evidence type="ECO:0000256" key="11">
    <source>
        <dbReference type="ARBA" id="ARBA00048336"/>
    </source>
</evidence>
<keyword evidence="14" id="KW-1185">Reference proteome</keyword>
<reference evidence="13" key="1">
    <citation type="journal article" date="2022" name="Cell">
        <title>Repeat-based holocentromeres influence genome architecture and karyotype evolution.</title>
        <authorList>
            <person name="Hofstatter P.G."/>
            <person name="Thangavel G."/>
            <person name="Lux T."/>
            <person name="Neumann P."/>
            <person name="Vondrak T."/>
            <person name="Novak P."/>
            <person name="Zhang M."/>
            <person name="Costa L."/>
            <person name="Castellani M."/>
            <person name="Scott A."/>
            <person name="Toegelov H."/>
            <person name="Fuchs J."/>
            <person name="Mata-Sucre Y."/>
            <person name="Dias Y."/>
            <person name="Vanzela A.L.L."/>
            <person name="Huettel B."/>
            <person name="Almeida C.C.S."/>
            <person name="Simkova H."/>
            <person name="Souza G."/>
            <person name="Pedrosa-Harand A."/>
            <person name="Macas J."/>
            <person name="Mayer K.F.X."/>
            <person name="Houben A."/>
            <person name="Marques A."/>
        </authorList>
    </citation>
    <scope>NUCLEOTIDE SEQUENCE</scope>
    <source>
        <strain evidence="13">RhyBre1mFocal</strain>
    </source>
</reference>
<dbReference type="FunFam" id="3.60.40.10:FF:000044">
    <property type="entry name" value="probable protein phosphatase 2C 25"/>
    <property type="match status" value="1"/>
</dbReference>
<evidence type="ECO:0000313" key="13">
    <source>
        <dbReference type="EMBL" id="KAJ1699017.1"/>
    </source>
</evidence>
<proteinExistence type="inferred from homology"/>
<dbReference type="OrthoDB" id="10264738at2759"/>
<dbReference type="Gene3D" id="3.60.40.10">
    <property type="entry name" value="PPM-type phosphatase domain"/>
    <property type="match status" value="1"/>
</dbReference>
<comment type="caution">
    <text evidence="13">The sequence shown here is derived from an EMBL/GenBank/DDBJ whole genome shotgun (WGS) entry which is preliminary data.</text>
</comment>
<evidence type="ECO:0000256" key="7">
    <source>
        <dbReference type="ARBA" id="ARBA00022842"/>
    </source>
</evidence>
<dbReference type="PROSITE" id="PS51746">
    <property type="entry name" value="PPM_2"/>
    <property type="match status" value="1"/>
</dbReference>
<keyword evidence="9" id="KW-0464">Manganese</keyword>
<dbReference type="SMART" id="SM00332">
    <property type="entry name" value="PP2Cc"/>
    <property type="match status" value="1"/>
</dbReference>
<comment type="similarity">
    <text evidence="3">Belongs to the PP2C family.</text>
</comment>
<keyword evidence="5" id="KW-0479">Metal-binding</keyword>
<feature type="domain" description="PPM-type phosphatase" evidence="12">
    <location>
        <begin position="102"/>
        <end position="359"/>
    </location>
</feature>
<dbReference type="GO" id="GO:0009738">
    <property type="term" value="P:abscisic acid-activated signaling pathway"/>
    <property type="evidence" value="ECO:0007669"/>
    <property type="project" value="UniProtKB-ARBA"/>
</dbReference>
<sequence length="364" mass="39740">MSCSVAIANSPVFSPSTSRVSLSCKASSETLTLALAEVSPSPAPSSPSYRPVLSSSGFGSMRGGSLLKRKRPDRIDIPLPDMAFVDLLGSDGSKELEEEREGFAVYCKRGKKRSEMEDRYVAKSDLCGDSKTAFFGVFDGHSGKQAAEFASEKMGELISEQIRKQDEETSTAEIEEAIKNGYKRTDEQFLSENISGGTCCVTALIRNGELFISNTGDCRAVLSREGNAEAVTSDHRPSREDERDRIESLGGFVHYCHGTWRLQGSLAVSRGIGDSHFKQWVIPEPETQKLQIGSKSEFVILASDGLWDKVTNQEAVDIVRPFFTGNSKARTALSACKKLVELSISRGSADDISVMIIQLQHFIV</sequence>
<dbReference type="AlphaFoldDB" id="A0A9Q0CRV6"/>
<accession>A0A9Q0CRV6</accession>
<comment type="cofactor">
    <cofactor evidence="2">
        <name>Mg(2+)</name>
        <dbReference type="ChEBI" id="CHEBI:18420"/>
    </cofactor>
</comment>
<dbReference type="InterPro" id="IPR015655">
    <property type="entry name" value="PP2C"/>
</dbReference>
<evidence type="ECO:0000256" key="9">
    <source>
        <dbReference type="ARBA" id="ARBA00023211"/>
    </source>
</evidence>
<keyword evidence="6" id="KW-0378">Hydrolase</keyword>
<evidence type="ECO:0000313" key="14">
    <source>
        <dbReference type="Proteomes" id="UP001151287"/>
    </source>
</evidence>
<dbReference type="GO" id="GO:0046872">
    <property type="term" value="F:metal ion binding"/>
    <property type="evidence" value="ECO:0007669"/>
    <property type="project" value="UniProtKB-KW"/>
</dbReference>
<dbReference type="GO" id="GO:0004722">
    <property type="term" value="F:protein serine/threonine phosphatase activity"/>
    <property type="evidence" value="ECO:0007669"/>
    <property type="project" value="UniProtKB-EC"/>
</dbReference>
<keyword evidence="7" id="KW-0460">Magnesium</keyword>
<evidence type="ECO:0000256" key="1">
    <source>
        <dbReference type="ARBA" id="ARBA00001936"/>
    </source>
</evidence>
<comment type="cofactor">
    <cofactor evidence="1">
        <name>Mn(2+)</name>
        <dbReference type="ChEBI" id="CHEBI:29035"/>
    </cofactor>
</comment>
<organism evidence="13 14">
    <name type="scientific">Rhynchospora breviuscula</name>
    <dbReference type="NCBI Taxonomy" id="2022672"/>
    <lineage>
        <taxon>Eukaryota</taxon>
        <taxon>Viridiplantae</taxon>
        <taxon>Streptophyta</taxon>
        <taxon>Embryophyta</taxon>
        <taxon>Tracheophyta</taxon>
        <taxon>Spermatophyta</taxon>
        <taxon>Magnoliopsida</taxon>
        <taxon>Liliopsida</taxon>
        <taxon>Poales</taxon>
        <taxon>Cyperaceae</taxon>
        <taxon>Cyperoideae</taxon>
        <taxon>Rhynchosporeae</taxon>
        <taxon>Rhynchospora</taxon>
    </lineage>
</organism>
<dbReference type="Proteomes" id="UP001151287">
    <property type="component" value="Unassembled WGS sequence"/>
</dbReference>